<evidence type="ECO:0000256" key="3">
    <source>
        <dbReference type="ARBA" id="ARBA00023125"/>
    </source>
</evidence>
<keyword evidence="4" id="KW-0804">Transcription</keyword>
<dbReference type="InterPro" id="IPR004827">
    <property type="entry name" value="bZIP"/>
</dbReference>
<feature type="domain" description="BZIP" evidence="7">
    <location>
        <begin position="28"/>
        <end position="91"/>
    </location>
</feature>
<dbReference type="PROSITE" id="PS50217">
    <property type="entry name" value="BZIP"/>
    <property type="match status" value="1"/>
</dbReference>
<evidence type="ECO:0000259" key="7">
    <source>
        <dbReference type="PROSITE" id="PS50217"/>
    </source>
</evidence>
<dbReference type="Pfam" id="PF00170">
    <property type="entry name" value="bZIP_1"/>
    <property type="match status" value="1"/>
</dbReference>
<proteinExistence type="predicted"/>
<reference evidence="9" key="1">
    <citation type="submission" date="2025-08" db="UniProtKB">
        <authorList>
            <consortium name="RefSeq"/>
        </authorList>
    </citation>
    <scope>IDENTIFICATION</scope>
    <source>
        <strain evidence="9">OHB3-1</strain>
    </source>
</reference>
<dbReference type="PROSITE" id="PS00036">
    <property type="entry name" value="BZIP_BASIC"/>
    <property type="match status" value="1"/>
</dbReference>
<sequence>MASSSGNSSGSTRLQNSGSEEDLQVLMDQRKRKRMQSNRESARRSRMRKQQHLDELMAQVTQLRKENAQIHSNINITSQLYMNIEAENSVLRAQMAELTQRLQSLEEIGDCINSNGGFGEADQEEVFQIQTNAAADCFMNPLNLLYVNQPIIAAADIFHY</sequence>
<feature type="compositionally biased region" description="Low complexity" evidence="6">
    <location>
        <begin position="1"/>
        <end position="11"/>
    </location>
</feature>
<dbReference type="GO" id="GO:0046982">
    <property type="term" value="F:protein heterodimerization activity"/>
    <property type="evidence" value="ECO:0007669"/>
    <property type="project" value="UniProtKB-ARBA"/>
</dbReference>
<evidence type="ECO:0000313" key="8">
    <source>
        <dbReference type="Proteomes" id="UP000504603"/>
    </source>
</evidence>
<dbReference type="PANTHER" id="PTHR45764">
    <property type="entry name" value="BZIP TRANSCRIPTION FACTOR 44"/>
    <property type="match status" value="1"/>
</dbReference>
<feature type="region of interest" description="Disordered" evidence="6">
    <location>
        <begin position="1"/>
        <end position="50"/>
    </location>
</feature>
<evidence type="ECO:0000256" key="4">
    <source>
        <dbReference type="ARBA" id="ARBA00023163"/>
    </source>
</evidence>
<dbReference type="OrthoDB" id="551672at2759"/>
<dbReference type="InterPro" id="IPR046347">
    <property type="entry name" value="bZIP_sf"/>
</dbReference>
<dbReference type="GO" id="GO:0003700">
    <property type="term" value="F:DNA-binding transcription factor activity"/>
    <property type="evidence" value="ECO:0007669"/>
    <property type="project" value="InterPro"/>
</dbReference>
<evidence type="ECO:0000256" key="5">
    <source>
        <dbReference type="ARBA" id="ARBA00023242"/>
    </source>
</evidence>
<dbReference type="KEGG" id="mcha:111013934"/>
<keyword evidence="8" id="KW-1185">Reference proteome</keyword>
<dbReference type="GO" id="GO:0000976">
    <property type="term" value="F:transcription cis-regulatory region binding"/>
    <property type="evidence" value="ECO:0007669"/>
    <property type="project" value="TreeGrafter"/>
</dbReference>
<dbReference type="RefSeq" id="XP_022144181.1">
    <property type="nucleotide sequence ID" value="XM_022288489.1"/>
</dbReference>
<keyword evidence="2" id="KW-0805">Transcription regulation</keyword>
<organism evidence="8 9">
    <name type="scientific">Momordica charantia</name>
    <name type="common">Bitter gourd</name>
    <name type="synonym">Balsam pear</name>
    <dbReference type="NCBI Taxonomy" id="3673"/>
    <lineage>
        <taxon>Eukaryota</taxon>
        <taxon>Viridiplantae</taxon>
        <taxon>Streptophyta</taxon>
        <taxon>Embryophyta</taxon>
        <taxon>Tracheophyta</taxon>
        <taxon>Spermatophyta</taxon>
        <taxon>Magnoliopsida</taxon>
        <taxon>eudicotyledons</taxon>
        <taxon>Gunneridae</taxon>
        <taxon>Pentapetalae</taxon>
        <taxon>rosids</taxon>
        <taxon>fabids</taxon>
        <taxon>Cucurbitales</taxon>
        <taxon>Cucurbitaceae</taxon>
        <taxon>Momordiceae</taxon>
        <taxon>Momordica</taxon>
    </lineage>
</organism>
<comment type="subcellular location">
    <subcellularLocation>
        <location evidence="1">Nucleus</location>
    </subcellularLocation>
</comment>
<evidence type="ECO:0000256" key="6">
    <source>
        <dbReference type="SAM" id="MobiDB-lite"/>
    </source>
</evidence>
<dbReference type="Proteomes" id="UP000504603">
    <property type="component" value="Unplaced"/>
</dbReference>
<accession>A0A6J1CSJ9</accession>
<dbReference type="SUPFAM" id="SSF57959">
    <property type="entry name" value="Leucine zipper domain"/>
    <property type="match status" value="1"/>
</dbReference>
<dbReference type="InterPro" id="IPR045314">
    <property type="entry name" value="bZIP_plant_GBF1"/>
</dbReference>
<keyword evidence="3" id="KW-0238">DNA-binding</keyword>
<evidence type="ECO:0000256" key="1">
    <source>
        <dbReference type="ARBA" id="ARBA00004123"/>
    </source>
</evidence>
<protein>
    <submittedName>
        <fullName evidence="9">BZIP transcription factor 44-like</fullName>
    </submittedName>
</protein>
<keyword evidence="5" id="KW-0539">Nucleus</keyword>
<dbReference type="Gene3D" id="1.20.5.170">
    <property type="match status" value="1"/>
</dbReference>
<dbReference type="CDD" id="cd14702">
    <property type="entry name" value="bZIP_plant_GBF1"/>
    <property type="match status" value="1"/>
</dbReference>
<name>A0A6J1CSJ9_MOMCH</name>
<dbReference type="AlphaFoldDB" id="A0A6J1CSJ9"/>
<evidence type="ECO:0000313" key="9">
    <source>
        <dbReference type="RefSeq" id="XP_022144181.1"/>
    </source>
</evidence>
<evidence type="ECO:0000256" key="2">
    <source>
        <dbReference type="ARBA" id="ARBA00023015"/>
    </source>
</evidence>
<dbReference type="GO" id="GO:0045893">
    <property type="term" value="P:positive regulation of DNA-templated transcription"/>
    <property type="evidence" value="ECO:0007669"/>
    <property type="project" value="TreeGrafter"/>
</dbReference>
<gene>
    <name evidence="9" type="primary">LOC111013934</name>
</gene>
<dbReference type="GO" id="GO:0005634">
    <property type="term" value="C:nucleus"/>
    <property type="evidence" value="ECO:0007669"/>
    <property type="project" value="UniProtKB-SubCell"/>
</dbReference>
<dbReference type="SMART" id="SM00338">
    <property type="entry name" value="BRLZ"/>
    <property type="match status" value="1"/>
</dbReference>
<dbReference type="GeneID" id="111013934"/>
<dbReference type="FunFam" id="1.20.5.170:FF:000020">
    <property type="entry name" value="BZIP transcription factor"/>
    <property type="match status" value="1"/>
</dbReference>
<dbReference type="PANTHER" id="PTHR45764:SF38">
    <property type="entry name" value="BZIP TRANSCRIPTION FACTOR 44"/>
    <property type="match status" value="1"/>
</dbReference>